<dbReference type="AlphaFoldDB" id="A0A5N6K2C2"/>
<protein>
    <submittedName>
        <fullName evidence="3">Uncharacterized protein</fullName>
    </submittedName>
</protein>
<evidence type="ECO:0000313" key="3">
    <source>
        <dbReference type="EMBL" id="KAB8296262.1"/>
    </source>
</evidence>
<reference evidence="3 4" key="1">
    <citation type="submission" date="2019-06" db="EMBL/GenBank/DDBJ databases">
        <title>Genome Sequence of the Brown Rot Fungal Pathogen Monilinia laxa.</title>
        <authorList>
            <person name="De Miccolis Angelini R.M."/>
            <person name="Landi L."/>
            <person name="Abate D."/>
            <person name="Pollastro S."/>
            <person name="Romanazzi G."/>
            <person name="Faretra F."/>
        </authorList>
    </citation>
    <scope>NUCLEOTIDE SEQUENCE [LARGE SCALE GENOMIC DNA]</scope>
    <source>
        <strain evidence="3 4">Mlax316</strain>
    </source>
</reference>
<keyword evidence="2" id="KW-0472">Membrane</keyword>
<keyword evidence="4" id="KW-1185">Reference proteome</keyword>
<keyword evidence="2" id="KW-1133">Transmembrane helix</keyword>
<comment type="caution">
    <text evidence="3">The sequence shown here is derived from an EMBL/GenBank/DDBJ whole genome shotgun (WGS) entry which is preliminary data.</text>
</comment>
<evidence type="ECO:0000313" key="4">
    <source>
        <dbReference type="Proteomes" id="UP000326757"/>
    </source>
</evidence>
<dbReference type="EMBL" id="VIGI01000009">
    <property type="protein sequence ID" value="KAB8296262.1"/>
    <property type="molecule type" value="Genomic_DNA"/>
</dbReference>
<keyword evidence="2" id="KW-0812">Transmembrane</keyword>
<feature type="region of interest" description="Disordered" evidence="1">
    <location>
        <begin position="1"/>
        <end position="22"/>
    </location>
</feature>
<feature type="transmembrane region" description="Helical" evidence="2">
    <location>
        <begin position="63"/>
        <end position="86"/>
    </location>
</feature>
<dbReference type="Proteomes" id="UP000326757">
    <property type="component" value="Unassembled WGS sequence"/>
</dbReference>
<organism evidence="3 4">
    <name type="scientific">Monilinia laxa</name>
    <name type="common">Brown rot fungus</name>
    <name type="synonym">Sclerotinia laxa</name>
    <dbReference type="NCBI Taxonomy" id="61186"/>
    <lineage>
        <taxon>Eukaryota</taxon>
        <taxon>Fungi</taxon>
        <taxon>Dikarya</taxon>
        <taxon>Ascomycota</taxon>
        <taxon>Pezizomycotina</taxon>
        <taxon>Leotiomycetes</taxon>
        <taxon>Helotiales</taxon>
        <taxon>Sclerotiniaceae</taxon>
        <taxon>Monilinia</taxon>
    </lineage>
</organism>
<name>A0A5N6K2C2_MONLA</name>
<sequence>MEYKRLPENSPTEDSKPSTAAQPFDTIDIEKSAALSSSTYGTIPSYTSKEGKSWTQQKEGRGIWISFVQSLVAVGMFTAMAVTLVLKATTSLRLLPCMGGYKVVLGYWLEP</sequence>
<proteinExistence type="predicted"/>
<dbReference type="OrthoDB" id="3475748at2759"/>
<accession>A0A5N6K2C2</accession>
<feature type="compositionally biased region" description="Polar residues" evidence="1">
    <location>
        <begin position="9"/>
        <end position="21"/>
    </location>
</feature>
<gene>
    <name evidence="3" type="ORF">EYC80_009036</name>
</gene>
<evidence type="ECO:0000256" key="2">
    <source>
        <dbReference type="SAM" id="Phobius"/>
    </source>
</evidence>
<evidence type="ECO:0000256" key="1">
    <source>
        <dbReference type="SAM" id="MobiDB-lite"/>
    </source>
</evidence>